<dbReference type="AlphaFoldDB" id="A0A3E0X1I8"/>
<feature type="transmembrane region" description="Helical" evidence="1">
    <location>
        <begin position="6"/>
        <end position="23"/>
    </location>
</feature>
<evidence type="ECO:0000313" key="3">
    <source>
        <dbReference type="Proteomes" id="UP000256763"/>
    </source>
</evidence>
<sequence>MVVGGVFVGLIAFMVVFDIILVESGISYDAYLAIDMLLNLVGIGIAIFVGMRGNSWVEDNLRKKGYTDVGRLEAVNNDHAISEFVNQQGQSNSSVTQA</sequence>
<organism evidence="2 3">
    <name type="scientific">Alkalilimnicola ehrlichii</name>
    <dbReference type="NCBI Taxonomy" id="351052"/>
    <lineage>
        <taxon>Bacteria</taxon>
        <taxon>Pseudomonadati</taxon>
        <taxon>Pseudomonadota</taxon>
        <taxon>Gammaproteobacteria</taxon>
        <taxon>Chromatiales</taxon>
        <taxon>Ectothiorhodospiraceae</taxon>
        <taxon>Alkalilimnicola</taxon>
    </lineage>
</organism>
<proteinExistence type="predicted"/>
<keyword evidence="3" id="KW-1185">Reference proteome</keyword>
<evidence type="ECO:0000313" key="2">
    <source>
        <dbReference type="EMBL" id="RFA38337.1"/>
    </source>
</evidence>
<keyword evidence="1" id="KW-0812">Transmembrane</keyword>
<evidence type="ECO:0000256" key="1">
    <source>
        <dbReference type="SAM" id="Phobius"/>
    </source>
</evidence>
<dbReference type="RefSeq" id="WP_116301195.1">
    <property type="nucleotide sequence ID" value="NZ_NFZV01000003.1"/>
</dbReference>
<keyword evidence="1" id="KW-0472">Membrane</keyword>
<name>A0A3E0X1I8_9GAMM</name>
<protein>
    <submittedName>
        <fullName evidence="2">Uncharacterized protein</fullName>
    </submittedName>
</protein>
<accession>A0A3E0X1I8</accession>
<keyword evidence="1" id="KW-1133">Transmembrane helix</keyword>
<dbReference type="Proteomes" id="UP000256763">
    <property type="component" value="Unassembled WGS sequence"/>
</dbReference>
<gene>
    <name evidence="2" type="ORF">CAL65_05795</name>
</gene>
<feature type="transmembrane region" description="Helical" evidence="1">
    <location>
        <begin position="30"/>
        <end position="51"/>
    </location>
</feature>
<comment type="caution">
    <text evidence="2">The sequence shown here is derived from an EMBL/GenBank/DDBJ whole genome shotgun (WGS) entry which is preliminary data.</text>
</comment>
<reference evidence="3" key="1">
    <citation type="submission" date="2017-05" db="EMBL/GenBank/DDBJ databases">
        <authorList>
            <person name="Sharma S."/>
            <person name="Sidhu C."/>
            <person name="Pinnaka A.K."/>
        </authorList>
    </citation>
    <scope>NUCLEOTIDE SEQUENCE [LARGE SCALE GENOMIC DNA]</scope>
    <source>
        <strain evidence="3">AK93</strain>
    </source>
</reference>
<dbReference type="EMBL" id="NFZW01000004">
    <property type="protein sequence ID" value="RFA38337.1"/>
    <property type="molecule type" value="Genomic_DNA"/>
</dbReference>